<comment type="caution">
    <text evidence="1">The sequence shown here is derived from an EMBL/GenBank/DDBJ whole genome shotgun (WGS) entry which is preliminary data.</text>
</comment>
<organism evidence="1 2">
    <name type="scientific">Vagococcus vulneris</name>
    <dbReference type="NCBI Taxonomy" id="1977869"/>
    <lineage>
        <taxon>Bacteria</taxon>
        <taxon>Bacillati</taxon>
        <taxon>Bacillota</taxon>
        <taxon>Bacilli</taxon>
        <taxon>Lactobacillales</taxon>
        <taxon>Enterococcaceae</taxon>
        <taxon>Vagococcus</taxon>
    </lineage>
</organism>
<evidence type="ECO:0000313" key="1">
    <source>
        <dbReference type="EMBL" id="RST99129.1"/>
    </source>
</evidence>
<dbReference type="OrthoDB" id="2200142at2"/>
<keyword evidence="2" id="KW-1185">Reference proteome</keyword>
<dbReference type="AlphaFoldDB" id="A0A429ZYR3"/>
<gene>
    <name evidence="1" type="ORF">CBF37_05535</name>
</gene>
<dbReference type="Proteomes" id="UP000287857">
    <property type="component" value="Unassembled WGS sequence"/>
</dbReference>
<proteinExistence type="predicted"/>
<name>A0A429ZYR3_9ENTE</name>
<evidence type="ECO:0008006" key="3">
    <source>
        <dbReference type="Google" id="ProtNLM"/>
    </source>
</evidence>
<protein>
    <recommendedName>
        <fullName evidence="3">DUF2187 domain-containing protein</fullName>
    </recommendedName>
</protein>
<evidence type="ECO:0000313" key="2">
    <source>
        <dbReference type="Proteomes" id="UP000287857"/>
    </source>
</evidence>
<dbReference type="RefSeq" id="WP_125983758.1">
    <property type="nucleotide sequence ID" value="NZ_NGJS01000006.1"/>
</dbReference>
<accession>A0A429ZYR3</accession>
<dbReference type="EMBL" id="NGJS01000006">
    <property type="protein sequence ID" value="RST99129.1"/>
    <property type="molecule type" value="Genomic_DNA"/>
</dbReference>
<sequence length="72" mass="8130">MSKTIISIGSVINHPTVHDKDVTGRVELILENTVIVRDSDGDTHLVTKEILEDDGFSVDEKTYVYQNHFTRS</sequence>
<reference evidence="1 2" key="1">
    <citation type="submission" date="2017-05" db="EMBL/GenBank/DDBJ databases">
        <title>Vagococcus spp. assemblies.</title>
        <authorList>
            <person name="Gulvik C.A."/>
        </authorList>
    </citation>
    <scope>NUCLEOTIDE SEQUENCE [LARGE SCALE GENOMIC DNA]</scope>
    <source>
        <strain evidence="1 2">SS1995</strain>
    </source>
</reference>